<dbReference type="Gene3D" id="2.60.40.10">
    <property type="entry name" value="Immunoglobulins"/>
    <property type="match status" value="4"/>
</dbReference>
<feature type="domain" description="PKD" evidence="1">
    <location>
        <begin position="897"/>
        <end position="967"/>
    </location>
</feature>
<reference evidence="2" key="1">
    <citation type="journal article" date="2015" name="Proc. Natl. Acad. Sci. U.S.A.">
        <title>Networks of energetic and metabolic interactions define dynamics in microbial communities.</title>
        <authorList>
            <person name="Embree M."/>
            <person name="Liu J.K."/>
            <person name="Al-Bassam M.M."/>
            <person name="Zengler K."/>
        </authorList>
    </citation>
    <scope>NUCLEOTIDE SEQUENCE</scope>
</reference>
<dbReference type="InterPro" id="IPR035986">
    <property type="entry name" value="PKD_dom_sf"/>
</dbReference>
<dbReference type="SUPFAM" id="SSF63446">
    <property type="entry name" value="Type I dockerin domain"/>
    <property type="match status" value="1"/>
</dbReference>
<dbReference type="InterPro" id="IPR013783">
    <property type="entry name" value="Ig-like_fold"/>
</dbReference>
<dbReference type="PROSITE" id="PS50093">
    <property type="entry name" value="PKD"/>
    <property type="match status" value="4"/>
</dbReference>
<dbReference type="InterPro" id="IPR018247">
    <property type="entry name" value="EF_Hand_1_Ca_BS"/>
</dbReference>
<accession>A0A0W8EMP6</accession>
<dbReference type="PANTHER" id="PTHR36842:SF1">
    <property type="entry name" value="PROTEIN TOLB"/>
    <property type="match status" value="1"/>
</dbReference>
<evidence type="ECO:0000313" key="2">
    <source>
        <dbReference type="EMBL" id="KUG10026.1"/>
    </source>
</evidence>
<feature type="domain" description="PKD" evidence="1">
    <location>
        <begin position="2058"/>
        <end position="2139"/>
    </location>
</feature>
<dbReference type="InterPro" id="IPR018765">
    <property type="entry name" value="DUF2341"/>
</dbReference>
<dbReference type="InterPro" id="IPR036374">
    <property type="entry name" value="OxRdtase_Mopterin-bd_sf"/>
</dbReference>
<name>A0A0W8EMP6_9ZZZZ</name>
<dbReference type="SUPFAM" id="SSF56524">
    <property type="entry name" value="Oxidoreductase molybdopterin-binding domain"/>
    <property type="match status" value="4"/>
</dbReference>
<dbReference type="SUPFAM" id="SSF49299">
    <property type="entry name" value="PKD domain"/>
    <property type="match status" value="4"/>
</dbReference>
<dbReference type="InterPro" id="IPR036439">
    <property type="entry name" value="Dockerin_dom_sf"/>
</dbReference>
<protein>
    <submittedName>
        <fullName evidence="2">Cell surface protein</fullName>
    </submittedName>
</protein>
<dbReference type="SMART" id="SM00089">
    <property type="entry name" value="PKD"/>
    <property type="match status" value="4"/>
</dbReference>
<feature type="domain" description="PKD" evidence="1">
    <location>
        <begin position="473"/>
        <end position="542"/>
    </location>
</feature>
<gene>
    <name evidence="2" type="ORF">ASZ90_016570</name>
</gene>
<comment type="caution">
    <text evidence="2">The sequence shown here is derived from an EMBL/GenBank/DDBJ whole genome shotgun (WGS) entry which is preliminary data.</text>
</comment>
<evidence type="ECO:0000259" key="1">
    <source>
        <dbReference type="PROSITE" id="PS50093"/>
    </source>
</evidence>
<dbReference type="InterPro" id="IPR000601">
    <property type="entry name" value="PKD_dom"/>
</dbReference>
<dbReference type="InterPro" id="IPR022409">
    <property type="entry name" value="PKD/Chitinase_dom"/>
</dbReference>
<dbReference type="FunFam" id="2.60.40.10:FF:000270">
    <property type="entry name" value="Cell surface protein"/>
    <property type="match status" value="4"/>
</dbReference>
<dbReference type="PANTHER" id="PTHR36842">
    <property type="entry name" value="PROTEIN TOLB HOMOLOG"/>
    <property type="match status" value="1"/>
</dbReference>
<proteinExistence type="predicted"/>
<dbReference type="Pfam" id="PF18911">
    <property type="entry name" value="PKD_4"/>
    <property type="match status" value="4"/>
</dbReference>
<sequence length="2220" mass="238587">MNQNRRITLILALLLAGLVLVSAATAATTQVEIRKYANDNTTILNQTTVNYTWMMNNLPVLGDGTTHYYHQGPVFVDDPNPETQAALRWNPEEDTNVLEKDMGAVKGTNLKDLCDLVGGMSPGEEVKMIASDGWPKFFAYKNVYEYSSREGPIGICWYKNGQYPDTGYSEGMRMVWFADDSVNTLGPGGTGLHVFGNWDWHEAADEQYWYYYVQGGQNYPTTTGLSGQYINRIYIYSNEEPPVAPVADFSADVTTGAAPLTVTFTDQSTNTPTSWAWDFDNDGIVDSTLQNPSHTYNTPGTYTVNLTVTNAGGSDSEVKTDYITVTETPLLDLIFEDTVTLADGTFTWTDDGGVGHVVSTLTPHGALEAAFLADGFTYGGSWHDTRNTALINWIDTGAVNYSYDGSVSPKLTWNYQKNGIFQNYFSTTTGVSNNVVVDGDFLEFYFGPDQQTTDNATAVLRITVEVEGTPVPPTAAFTADVTTGPAPLTVQFTDQSSGNPTSWTWDFECDGTVDSTLQNPSHTYPAPGTYTVCLTVTSGDGSDDEVKVGYITVTDAPPASEFLTGWSYRKLITIGGSPDGDLTDYQVRFVVHRTAGTDAGENVYLGTKTNADYSDLRFTTTGNVLLPYWIESSDTGSAVVWVKVPSIPMTGAEMYLYYGNTEATGVSDGDATFLFFDDFTGSAGAPDSTKWDVVKRGSSSAVAARTGTGELHLAGLANSVSSANVISKIPFTRGVSIEYLNKIDNANYALSGFGSGTTQDETGGSTNWHLTSLPNGYGTASVATSDRIYEYPPGAARIQHATASGGSLYTALNTFYRHTIRWDSSNNIKSFRDGTEVLSATDSTYATGNKYIHFSQGEYSDGRGGNRYIDWVFVRKYTITPPAISAWGAEEGGAVPPNAAFTADPLTGPAPLTVQFTDQSSGTPPLTYAWDFTNDGTVDSTAQNPSHTYSTPGTYTVRLNVTDAEGSDEEVKAGYITVTGTPPPAIPELFNGTVNLTPGASFTKVAYNSGTSYTINWTTPLGALQATGLIYNVTDKRWSYDQVLLLDDVEEFIRNTPGNWFAYVNDVYKDGYGNHANGLNVIELADGDRVDFYYAAGVVDKNNLTETLSKATAAVKTIADLSGSPPPGGDWTLALSGARDQTVTKTYFEQGLACPSSGHQVSWTDTDGNEWSGIPLWVLVAMIDDNPDTGPDHYNFNDALAAEGYSVKVTAGDGYSINFASADIARNNGYIVANTLNGDPLPELKPNSTKLCFPLQMIGPEVSSGQLAGNIASIELVGLPEPPAGWTLRMEGDVVDVISQQYFEDALACIHETTWTDGSGNEWSGVPLWILAGAVDDIESSSHWTFNDTRAATGYTIRVIAGDGYNRTFASADVARSDNYLVANKLNGSPLSDSNAPLRLVGANVTGGNRVGNIETIRLEGLPGYPAGAWSLELVGAISDTIPQPEFEDWAACHPATYTDGTGNVYEGIPLWRLMGWVDDRVPHGPNGFNNALAQAGYTVIVTAGDGYSKELTSQQIGTNSSFIVANTMNGSPLDGSKAPLQLVGSGLPSGSYSVGNIARIELTDFQEPTEIPTITIIKYAADGTTIINQTTVDHVWMEANLPVIGDGVTVYKYQGVTFDPADLWDPTETKGMTPPKIANAIKGTRVSDLCNLVGGMAPGTEVTFVATDGFTTTLPYDAIYPDPHVYSQLGDTVIAWYADGNYVPQYGDGPRLFFTPEDTVAGQWNMNQALPEQYWHYYYDSGSATNYPSVAGLSAKYVSTIRIYSAPLGDWVLALDGRDIGGLYQDISRSYFESALTCQFGAEHQAEYTDSSGRTWSGMPLWFLAGFVDDDDLHSNDAFNETLAAAGYDIIVTASDGFSRTIPSELIIRNNNYIVANALNGTRFAEDDGNWPLRLVGQNVTGGLSIRELASIDLVPREVSGDPELRIVPLQANLTVGATGTYQVMLTSVPEGLAGFNLSVILAEPTVGEIVSMELPGWATLNRSSPLPADTVWIEAVDLGKSVQAGATNVLLCEVTVRGDQPGISAIQVQPIQIDADGGGIIAPDPVAAVIAVYLPVSADFEANITSGNPPLTVAFTDLSTGSPLPSSWSWNFGEGQGGSTSQNPTHTYATWGTYTVALTVTNPYSADTETKTTYITVMTYVEPFPGYTNPPTDPDGDGLFEDINGNGGLDFDDVVAFYQNMAWVAGNTAVGIDPYDFNGNGRIDYDDVVLLYYEVLAG</sequence>
<organism evidence="2">
    <name type="scientific">hydrocarbon metagenome</name>
    <dbReference type="NCBI Taxonomy" id="938273"/>
    <lineage>
        <taxon>unclassified sequences</taxon>
        <taxon>metagenomes</taxon>
        <taxon>ecological metagenomes</taxon>
    </lineage>
</organism>
<dbReference type="GO" id="GO:0000272">
    <property type="term" value="P:polysaccharide catabolic process"/>
    <property type="evidence" value="ECO:0007669"/>
    <property type="project" value="InterPro"/>
</dbReference>
<feature type="domain" description="PKD" evidence="1">
    <location>
        <begin position="245"/>
        <end position="330"/>
    </location>
</feature>
<dbReference type="CDD" id="cd00146">
    <property type="entry name" value="PKD"/>
    <property type="match status" value="4"/>
</dbReference>
<dbReference type="PROSITE" id="PS00018">
    <property type="entry name" value="EF_HAND_1"/>
    <property type="match status" value="1"/>
</dbReference>
<dbReference type="EMBL" id="LNQE01001744">
    <property type="protein sequence ID" value="KUG10026.1"/>
    <property type="molecule type" value="Genomic_DNA"/>
</dbReference>
<dbReference type="Gene3D" id="3.90.420.10">
    <property type="entry name" value="Oxidoreductase, molybdopterin-binding domain"/>
    <property type="match status" value="2"/>
</dbReference>
<dbReference type="Pfam" id="PF10102">
    <property type="entry name" value="DUF2341"/>
    <property type="match status" value="1"/>
</dbReference>